<reference evidence="8 9" key="1">
    <citation type="journal article" date="2019" name="Nat. Microbiol.">
        <title>Mediterranean grassland soil C-N compound turnover is dependent on rainfall and depth, and is mediated by genomically divergent microorganisms.</title>
        <authorList>
            <person name="Diamond S."/>
            <person name="Andeer P.F."/>
            <person name="Li Z."/>
            <person name="Crits-Christoph A."/>
            <person name="Burstein D."/>
            <person name="Anantharaman K."/>
            <person name="Lane K.R."/>
            <person name="Thomas B.C."/>
            <person name="Pan C."/>
            <person name="Northen T.R."/>
            <person name="Banfield J.F."/>
        </authorList>
    </citation>
    <scope>NUCLEOTIDE SEQUENCE [LARGE SCALE GENOMIC DNA]</scope>
    <source>
        <strain evidence="8">WS_10</strain>
    </source>
</reference>
<dbReference type="InterPro" id="IPR051211">
    <property type="entry name" value="PG_lysyltransferase"/>
</dbReference>
<keyword evidence="2" id="KW-1003">Cell membrane</keyword>
<dbReference type="GO" id="GO:0055091">
    <property type="term" value="P:phospholipid homeostasis"/>
    <property type="evidence" value="ECO:0007669"/>
    <property type="project" value="TreeGrafter"/>
</dbReference>
<evidence type="ECO:0000256" key="3">
    <source>
        <dbReference type="ARBA" id="ARBA00022692"/>
    </source>
</evidence>
<dbReference type="InterPro" id="IPR024320">
    <property type="entry name" value="LPG_synthase_C"/>
</dbReference>
<evidence type="ECO:0000259" key="7">
    <source>
        <dbReference type="Pfam" id="PF09924"/>
    </source>
</evidence>
<dbReference type="Proteomes" id="UP000319836">
    <property type="component" value="Unassembled WGS sequence"/>
</dbReference>
<dbReference type="PANTHER" id="PTHR34697:SF2">
    <property type="entry name" value="PHOSPHATIDYLGLYCEROL LYSYLTRANSFERASE"/>
    <property type="match status" value="1"/>
</dbReference>
<dbReference type="EMBL" id="VBPA01000066">
    <property type="protein sequence ID" value="TMQ72338.1"/>
    <property type="molecule type" value="Genomic_DNA"/>
</dbReference>
<keyword evidence="4 6" id="KW-1133">Transmembrane helix</keyword>
<sequence>MSADAFRVKSRTLPVAAVRVRTLIAIAALMLYAAVGSWVLEQTYGHPLSPVRAFAEAWQRLTGIGEPVDIVPSGIPFAERRILVWFLRSLPVLSVTVVLGVALAALRPASHRRRHRAEVDHVARLLHAHGYSTVSSFALADDADYFFSRNGRAVVAYRFESDTLLVIGDPIGPEEDLRPLLIDFDRFCRERDWAYGFFQARPELLGLYRSLGLRALHVGEDPILETQHFTLEGSAVGEARRSAGRAARAGIEVRHFLPGSQALASSGQGMAESSGIPDLREQLHQVSSEWLSTRPAAEKGFCVGRFDASGLRHAWLSVAWNAVAKRVEGFVTWEPIWARRGWALDLVRRRQSSAAGSMELLVIRSVEEARARGDAMLSLSLSALADVERDEESGPEEFARARAFLRRHLARFYDFEGLFRWKSKFNPRFEDRYLVYPGPLALPRVAIALVRAQRPGGLLQALSPKSPAREE</sequence>
<comment type="subcellular location">
    <subcellularLocation>
        <location evidence="1">Cell membrane</location>
        <topology evidence="1">Multi-pass membrane protein</topology>
    </subcellularLocation>
</comment>
<evidence type="ECO:0000256" key="1">
    <source>
        <dbReference type="ARBA" id="ARBA00004651"/>
    </source>
</evidence>
<evidence type="ECO:0000313" key="8">
    <source>
        <dbReference type="EMBL" id="TMQ72338.1"/>
    </source>
</evidence>
<feature type="transmembrane region" description="Helical" evidence="6">
    <location>
        <begin position="82"/>
        <end position="106"/>
    </location>
</feature>
<feature type="domain" description="Phosphatidylglycerol lysyltransferase C-terminal" evidence="7">
    <location>
        <begin position="124"/>
        <end position="436"/>
    </location>
</feature>
<dbReference type="GO" id="GO:0005886">
    <property type="term" value="C:plasma membrane"/>
    <property type="evidence" value="ECO:0007669"/>
    <property type="project" value="UniProtKB-SubCell"/>
</dbReference>
<evidence type="ECO:0000256" key="4">
    <source>
        <dbReference type="ARBA" id="ARBA00022989"/>
    </source>
</evidence>
<dbReference type="Pfam" id="PF09924">
    <property type="entry name" value="LPG_synthase_C"/>
    <property type="match status" value="1"/>
</dbReference>
<feature type="transmembrane region" description="Helical" evidence="6">
    <location>
        <begin position="20"/>
        <end position="40"/>
    </location>
</feature>
<evidence type="ECO:0000256" key="5">
    <source>
        <dbReference type="ARBA" id="ARBA00023136"/>
    </source>
</evidence>
<evidence type="ECO:0000313" key="9">
    <source>
        <dbReference type="Proteomes" id="UP000319836"/>
    </source>
</evidence>
<evidence type="ECO:0000256" key="2">
    <source>
        <dbReference type="ARBA" id="ARBA00022475"/>
    </source>
</evidence>
<comment type="caution">
    <text evidence="8">The sequence shown here is derived from an EMBL/GenBank/DDBJ whole genome shotgun (WGS) entry which is preliminary data.</text>
</comment>
<organism evidence="8 9">
    <name type="scientific">Eiseniibacteriota bacterium</name>
    <dbReference type="NCBI Taxonomy" id="2212470"/>
    <lineage>
        <taxon>Bacteria</taxon>
        <taxon>Candidatus Eiseniibacteriota</taxon>
    </lineage>
</organism>
<keyword evidence="3 6" id="KW-0812">Transmembrane</keyword>
<proteinExistence type="predicted"/>
<name>A0A538U8W5_UNCEI</name>
<accession>A0A538U8W5</accession>
<evidence type="ECO:0000256" key="6">
    <source>
        <dbReference type="SAM" id="Phobius"/>
    </source>
</evidence>
<protein>
    <submittedName>
        <fullName evidence="8">DUF2156 domain-containing protein</fullName>
    </submittedName>
</protein>
<gene>
    <name evidence="8" type="ORF">E6K80_03100</name>
</gene>
<dbReference type="PANTHER" id="PTHR34697">
    <property type="entry name" value="PHOSPHATIDYLGLYCEROL LYSYLTRANSFERASE"/>
    <property type="match status" value="1"/>
</dbReference>
<keyword evidence="5 6" id="KW-0472">Membrane</keyword>
<dbReference type="GO" id="GO:0016755">
    <property type="term" value="F:aminoacyltransferase activity"/>
    <property type="evidence" value="ECO:0007669"/>
    <property type="project" value="TreeGrafter"/>
</dbReference>
<dbReference type="AlphaFoldDB" id="A0A538U8W5"/>